<reference evidence="1" key="1">
    <citation type="submission" date="2020-08" db="EMBL/GenBank/DDBJ databases">
        <title>Multicomponent nature underlies the extraordinary mechanical properties of spider dragline silk.</title>
        <authorList>
            <person name="Kono N."/>
            <person name="Nakamura H."/>
            <person name="Mori M."/>
            <person name="Yoshida Y."/>
            <person name="Ohtoshi R."/>
            <person name="Malay A.D."/>
            <person name="Moran D.A.P."/>
            <person name="Tomita M."/>
            <person name="Numata K."/>
            <person name="Arakawa K."/>
        </authorList>
    </citation>
    <scope>NUCLEOTIDE SEQUENCE</scope>
</reference>
<organism evidence="1 2">
    <name type="scientific">Nephila pilipes</name>
    <name type="common">Giant wood spider</name>
    <name type="synonym">Nephila maculata</name>
    <dbReference type="NCBI Taxonomy" id="299642"/>
    <lineage>
        <taxon>Eukaryota</taxon>
        <taxon>Metazoa</taxon>
        <taxon>Ecdysozoa</taxon>
        <taxon>Arthropoda</taxon>
        <taxon>Chelicerata</taxon>
        <taxon>Arachnida</taxon>
        <taxon>Araneae</taxon>
        <taxon>Araneomorphae</taxon>
        <taxon>Entelegynae</taxon>
        <taxon>Araneoidea</taxon>
        <taxon>Nephilidae</taxon>
        <taxon>Nephila</taxon>
    </lineage>
</organism>
<dbReference type="Proteomes" id="UP000887013">
    <property type="component" value="Unassembled WGS sequence"/>
</dbReference>
<gene>
    <name evidence="1" type="ORF">NPIL_243041</name>
</gene>
<dbReference type="AlphaFoldDB" id="A0A8X6P7T7"/>
<evidence type="ECO:0000313" key="2">
    <source>
        <dbReference type="Proteomes" id="UP000887013"/>
    </source>
</evidence>
<proteinExistence type="predicted"/>
<dbReference type="EMBL" id="BMAW01016762">
    <property type="protein sequence ID" value="GFT50683.1"/>
    <property type="molecule type" value="Genomic_DNA"/>
</dbReference>
<protein>
    <submittedName>
        <fullName evidence="1">Uncharacterized protein</fullName>
    </submittedName>
</protein>
<accession>A0A8X6P7T7</accession>
<comment type="caution">
    <text evidence="1">The sequence shown here is derived from an EMBL/GenBank/DDBJ whole genome shotgun (WGS) entry which is preliminary data.</text>
</comment>
<name>A0A8X6P7T7_NEPPI</name>
<sequence length="91" mass="10489">MQFVDAPTPRALDSDWGDKDIISLVGNVLSFHPTGQVMSCCPKFKQTLFVYQLYFSPHNLCGRKVKTYRLKKKEVIVVFGYSMLHLKDSKF</sequence>
<evidence type="ECO:0000313" key="1">
    <source>
        <dbReference type="EMBL" id="GFT50683.1"/>
    </source>
</evidence>
<keyword evidence="2" id="KW-1185">Reference proteome</keyword>